<comment type="similarity">
    <text evidence="1 4">Belongs to the aldehyde dehydrogenase family.</text>
</comment>
<dbReference type="InterPro" id="IPR029510">
    <property type="entry name" value="Ald_DH_CS_GLU"/>
</dbReference>
<reference evidence="6 7" key="2">
    <citation type="journal article" date="2018" name="Int. J. Syst. Evol. Microbiol.">
        <title>Marinobacterium aestuarii sp. nov., a benzene-degrading marine bacterium isolated from estuary sediment.</title>
        <authorList>
            <person name="Bae S.S."/>
            <person name="Jung J."/>
            <person name="Chung D."/>
            <person name="Baek K."/>
        </authorList>
    </citation>
    <scope>NUCLEOTIDE SEQUENCE [LARGE SCALE GENOMIC DNA]</scope>
    <source>
        <strain evidence="6 7">ST58-10</strain>
    </source>
</reference>
<evidence type="ECO:0000259" key="5">
    <source>
        <dbReference type="Pfam" id="PF00171"/>
    </source>
</evidence>
<evidence type="ECO:0000256" key="4">
    <source>
        <dbReference type="RuleBase" id="RU003345"/>
    </source>
</evidence>
<dbReference type="InterPro" id="IPR016162">
    <property type="entry name" value="Ald_DH_N"/>
</dbReference>
<dbReference type="EMBL" id="CP015839">
    <property type="protein sequence ID" value="ANG62744.1"/>
    <property type="molecule type" value="Genomic_DNA"/>
</dbReference>
<dbReference type="AlphaFoldDB" id="A0A1A9EX71"/>
<gene>
    <name evidence="6" type="ORF">A8C75_09785</name>
</gene>
<reference evidence="7" key="1">
    <citation type="submission" date="2016-05" db="EMBL/GenBank/DDBJ databases">
        <authorList>
            <person name="Baek K."/>
            <person name="Yang S.-J."/>
        </authorList>
    </citation>
    <scope>NUCLEOTIDE SEQUENCE [LARGE SCALE GENOMIC DNA]</scope>
    <source>
        <strain evidence="7">ST58-10</strain>
    </source>
</reference>
<evidence type="ECO:0000313" key="6">
    <source>
        <dbReference type="EMBL" id="ANG62744.1"/>
    </source>
</evidence>
<dbReference type="InterPro" id="IPR015590">
    <property type="entry name" value="Aldehyde_DH_dom"/>
</dbReference>
<dbReference type="InterPro" id="IPR016163">
    <property type="entry name" value="Ald_DH_C"/>
</dbReference>
<dbReference type="SUPFAM" id="SSF53720">
    <property type="entry name" value="ALDH-like"/>
    <property type="match status" value="1"/>
</dbReference>
<dbReference type="RefSeq" id="WP_067381379.1">
    <property type="nucleotide sequence ID" value="NZ_CP015839.1"/>
</dbReference>
<feature type="domain" description="Aldehyde dehydrogenase" evidence="5">
    <location>
        <begin position="37"/>
        <end position="498"/>
    </location>
</feature>
<dbReference type="Proteomes" id="UP000078070">
    <property type="component" value="Chromosome"/>
</dbReference>
<proteinExistence type="inferred from homology"/>
<evidence type="ECO:0000256" key="2">
    <source>
        <dbReference type="ARBA" id="ARBA00023002"/>
    </source>
</evidence>
<dbReference type="InterPro" id="IPR016161">
    <property type="entry name" value="Ald_DH/histidinol_DH"/>
</dbReference>
<dbReference type="Gene3D" id="3.40.309.10">
    <property type="entry name" value="Aldehyde Dehydrogenase, Chain A, domain 2"/>
    <property type="match status" value="1"/>
</dbReference>
<dbReference type="FunFam" id="3.40.605.10:FF:000007">
    <property type="entry name" value="NAD/NADP-dependent betaine aldehyde dehydrogenase"/>
    <property type="match status" value="1"/>
</dbReference>
<sequence length="513" mass="54603">MANETDSTSSVTWAQGPRVAEVPSEPFRGQLFINGQWREASGGERLTRTSPAYGVVVGDYARATAADTEEAIGVARVAFDQGEWPRMSGAQRAAVLNRVADLVMARQEEFALLELFESGKPISQARDEIQWAAELWRYAAVCARGLHGDSYNTLGEDMLALVLREPIGVVSIITPWNFPFLIVSQKLPFALAAGCTAVVKPSELTSGTTVLLGEVLKEAGLPDGAANILVGTGPEVGAVMCGHKDVDMVSFTGSTGVGKALSATAAQTLKKVSLELGGKNPQIIFPDCDWDAAVDAVVFGTYFNAGECCNSGSRILVHESIAADFEQAVIERARKVPVGDPLCEQTKVGAIISDGHLATIQGYVQGALDAGARVSLGGQALDVQGLYMAPTILSGVSPEMAVAREEVFGPVLSVLTFGDLEEAISIANDTLYGLSAGVWSANIENCLAIGRRVKAGTVWLNTWMSGYPELPFGGYRESGQGRELGRFGIEEFTELKTIQMHMGPRTGWWLPKG</sequence>
<organism evidence="6 7">
    <name type="scientific">Marinobacterium aestuarii</name>
    <dbReference type="NCBI Taxonomy" id="1821621"/>
    <lineage>
        <taxon>Bacteria</taxon>
        <taxon>Pseudomonadati</taxon>
        <taxon>Pseudomonadota</taxon>
        <taxon>Gammaproteobacteria</taxon>
        <taxon>Oceanospirillales</taxon>
        <taxon>Oceanospirillaceae</taxon>
        <taxon>Marinobacterium</taxon>
    </lineage>
</organism>
<accession>A0A1A9EX71</accession>
<evidence type="ECO:0000256" key="3">
    <source>
        <dbReference type="PROSITE-ProRule" id="PRU10007"/>
    </source>
</evidence>
<dbReference type="KEGG" id="mars:A8C75_09785"/>
<dbReference type="OrthoDB" id="9812625at2"/>
<keyword evidence="7" id="KW-1185">Reference proteome</keyword>
<dbReference type="PANTHER" id="PTHR11699">
    <property type="entry name" value="ALDEHYDE DEHYDROGENASE-RELATED"/>
    <property type="match status" value="1"/>
</dbReference>
<name>A0A1A9EX71_9GAMM</name>
<dbReference type="PROSITE" id="PS00687">
    <property type="entry name" value="ALDEHYDE_DEHYDR_GLU"/>
    <property type="match status" value="1"/>
</dbReference>
<dbReference type="GO" id="GO:0016620">
    <property type="term" value="F:oxidoreductase activity, acting on the aldehyde or oxo group of donors, NAD or NADP as acceptor"/>
    <property type="evidence" value="ECO:0007669"/>
    <property type="project" value="InterPro"/>
</dbReference>
<dbReference type="FunFam" id="3.40.309.10:FF:000012">
    <property type="entry name" value="Betaine aldehyde dehydrogenase"/>
    <property type="match status" value="1"/>
</dbReference>
<keyword evidence="2 4" id="KW-0560">Oxidoreductase</keyword>
<dbReference type="Gene3D" id="3.40.605.10">
    <property type="entry name" value="Aldehyde Dehydrogenase, Chain A, domain 1"/>
    <property type="match status" value="1"/>
</dbReference>
<dbReference type="Pfam" id="PF00171">
    <property type="entry name" value="Aldedh"/>
    <property type="match status" value="1"/>
</dbReference>
<evidence type="ECO:0000313" key="7">
    <source>
        <dbReference type="Proteomes" id="UP000078070"/>
    </source>
</evidence>
<evidence type="ECO:0000256" key="1">
    <source>
        <dbReference type="ARBA" id="ARBA00009986"/>
    </source>
</evidence>
<feature type="active site" evidence="3">
    <location>
        <position position="275"/>
    </location>
</feature>
<protein>
    <submittedName>
        <fullName evidence="6">Sorbosone dehydrogenase</fullName>
    </submittedName>
</protein>
<dbReference type="CDD" id="cd07118">
    <property type="entry name" value="ALDH_SNDH"/>
    <property type="match status" value="1"/>
</dbReference>
<dbReference type="STRING" id="1821621.A8C75_09785"/>